<proteinExistence type="predicted"/>
<comment type="caution">
    <text evidence="2">The sequence shown here is derived from an EMBL/GenBank/DDBJ whole genome shotgun (WGS) entry which is preliminary data.</text>
</comment>
<evidence type="ECO:0000313" key="3">
    <source>
        <dbReference type="Proteomes" id="UP000603227"/>
    </source>
</evidence>
<evidence type="ECO:0000256" key="1">
    <source>
        <dbReference type="SAM" id="MobiDB-lite"/>
    </source>
</evidence>
<dbReference type="EMBL" id="BNAT01000008">
    <property type="protein sequence ID" value="GHH87628.1"/>
    <property type="molecule type" value="Genomic_DNA"/>
</dbReference>
<dbReference type="Proteomes" id="UP000603227">
    <property type="component" value="Unassembled WGS sequence"/>
</dbReference>
<gene>
    <name evidence="2" type="ORF">GCM10017771_29640</name>
</gene>
<keyword evidence="3" id="KW-1185">Reference proteome</keyword>
<name>A0A919L8B3_9ACTN</name>
<feature type="compositionally biased region" description="Polar residues" evidence="1">
    <location>
        <begin position="51"/>
        <end position="63"/>
    </location>
</feature>
<evidence type="ECO:0000313" key="2">
    <source>
        <dbReference type="EMBL" id="GHH87628.1"/>
    </source>
</evidence>
<reference evidence="2" key="2">
    <citation type="submission" date="2020-09" db="EMBL/GenBank/DDBJ databases">
        <authorList>
            <person name="Sun Q."/>
            <person name="Zhou Y."/>
        </authorList>
    </citation>
    <scope>NUCLEOTIDE SEQUENCE</scope>
    <source>
        <strain evidence="2">CGMCC 4.7403</strain>
    </source>
</reference>
<dbReference type="AlphaFoldDB" id="A0A919L8B3"/>
<feature type="region of interest" description="Disordered" evidence="1">
    <location>
        <begin position="42"/>
        <end position="102"/>
    </location>
</feature>
<feature type="compositionally biased region" description="Basic and acidic residues" evidence="1">
    <location>
        <begin position="68"/>
        <end position="81"/>
    </location>
</feature>
<protein>
    <submittedName>
        <fullName evidence="2">Uncharacterized protein</fullName>
    </submittedName>
</protein>
<sequence>MENLAAKISQDASPCCASWRNSMFPRSAARFAGHGQALEGAVAEHREEHVGSSSDGAGQNGFSTHEAGNLREHVRTTEGHFPRPGTVMSTFPQVTAPPKETS</sequence>
<accession>A0A919L8B3</accession>
<organism evidence="2 3">
    <name type="scientific">Streptomyces capitiformicae</name>
    <dbReference type="NCBI Taxonomy" id="2014920"/>
    <lineage>
        <taxon>Bacteria</taxon>
        <taxon>Bacillati</taxon>
        <taxon>Actinomycetota</taxon>
        <taxon>Actinomycetes</taxon>
        <taxon>Kitasatosporales</taxon>
        <taxon>Streptomycetaceae</taxon>
        <taxon>Streptomyces</taxon>
    </lineage>
</organism>
<reference evidence="2" key="1">
    <citation type="journal article" date="2014" name="Int. J. Syst. Evol. Microbiol.">
        <title>Complete genome sequence of Corynebacterium casei LMG S-19264T (=DSM 44701T), isolated from a smear-ripened cheese.</title>
        <authorList>
            <consortium name="US DOE Joint Genome Institute (JGI-PGF)"/>
            <person name="Walter F."/>
            <person name="Albersmeier A."/>
            <person name="Kalinowski J."/>
            <person name="Ruckert C."/>
        </authorList>
    </citation>
    <scope>NUCLEOTIDE SEQUENCE</scope>
    <source>
        <strain evidence="2">CGMCC 4.7403</strain>
    </source>
</reference>